<dbReference type="Proteomes" id="UP000270924">
    <property type="component" value="Unassembled WGS sequence"/>
</dbReference>
<reference evidence="11 12" key="1">
    <citation type="submission" date="2018-11" db="EMBL/GenBank/DDBJ databases">
        <authorList>
            <consortium name="Pathogen Informatics"/>
        </authorList>
    </citation>
    <scope>NUCLEOTIDE SEQUENCE [LARGE SCALE GENOMIC DNA]</scope>
</reference>
<keyword evidence="7" id="KW-0256">Endoplasmic reticulum</keyword>
<dbReference type="GO" id="GO:0043048">
    <property type="term" value="P:dolichyl monophosphate biosynthetic process"/>
    <property type="evidence" value="ECO:0007669"/>
    <property type="project" value="TreeGrafter"/>
</dbReference>
<dbReference type="EMBL" id="UYWW01006183">
    <property type="protein sequence ID" value="VDM14592.1"/>
    <property type="molecule type" value="Genomic_DNA"/>
</dbReference>
<proteinExistence type="inferred from homology"/>
<keyword evidence="12" id="KW-1185">Reference proteome</keyword>
<evidence type="ECO:0000256" key="6">
    <source>
        <dbReference type="ARBA" id="ARBA00022777"/>
    </source>
</evidence>
<dbReference type="AlphaFoldDB" id="A0A3P7FW42"/>
<dbReference type="PANTHER" id="PTHR13205">
    <property type="entry name" value="TRANSMEMBRANE PROTEIN 15-RELATED"/>
    <property type="match status" value="1"/>
</dbReference>
<evidence type="ECO:0000256" key="4">
    <source>
        <dbReference type="ARBA" id="ARBA00022679"/>
    </source>
</evidence>
<protein>
    <recommendedName>
        <fullName evidence="3">dolichol kinase</fullName>
        <ecNumber evidence="3">2.7.1.108</ecNumber>
    </recommendedName>
</protein>
<keyword evidence="4" id="KW-0808">Transferase</keyword>
<name>A0A3P7FW42_WUCBA</name>
<evidence type="ECO:0000256" key="9">
    <source>
        <dbReference type="ARBA" id="ARBA00023136"/>
    </source>
</evidence>
<evidence type="ECO:0000313" key="12">
    <source>
        <dbReference type="Proteomes" id="UP000270924"/>
    </source>
</evidence>
<keyword evidence="5 10" id="KW-0812">Transmembrane</keyword>
<keyword evidence="9 10" id="KW-0472">Membrane</keyword>
<feature type="transmembrane region" description="Helical" evidence="10">
    <location>
        <begin position="59"/>
        <end position="79"/>
    </location>
</feature>
<evidence type="ECO:0000256" key="10">
    <source>
        <dbReference type="SAM" id="Phobius"/>
    </source>
</evidence>
<evidence type="ECO:0000256" key="3">
    <source>
        <dbReference type="ARBA" id="ARBA00012132"/>
    </source>
</evidence>
<feature type="transmembrane region" description="Helical" evidence="10">
    <location>
        <begin position="32"/>
        <end position="53"/>
    </location>
</feature>
<dbReference type="InParanoid" id="A0A3P7FW42"/>
<evidence type="ECO:0000256" key="2">
    <source>
        <dbReference type="ARBA" id="ARBA00010794"/>
    </source>
</evidence>
<accession>A0A3P7FW42</accession>
<dbReference type="OrthoDB" id="377083at2759"/>
<feature type="transmembrane region" description="Helical" evidence="10">
    <location>
        <begin position="99"/>
        <end position="117"/>
    </location>
</feature>
<evidence type="ECO:0000256" key="1">
    <source>
        <dbReference type="ARBA" id="ARBA00004477"/>
    </source>
</evidence>
<evidence type="ECO:0000256" key="8">
    <source>
        <dbReference type="ARBA" id="ARBA00022989"/>
    </source>
</evidence>
<dbReference type="GO" id="GO:0004168">
    <property type="term" value="F:dolichol kinase activity"/>
    <property type="evidence" value="ECO:0007669"/>
    <property type="project" value="UniProtKB-EC"/>
</dbReference>
<dbReference type="OMA" id="CIFVILE"/>
<evidence type="ECO:0000256" key="5">
    <source>
        <dbReference type="ARBA" id="ARBA00022692"/>
    </source>
</evidence>
<keyword evidence="8 10" id="KW-1133">Transmembrane helix</keyword>
<comment type="similarity">
    <text evidence="2">Belongs to the polyprenol kinase family.</text>
</comment>
<organism evidence="11 12">
    <name type="scientific">Wuchereria bancrofti</name>
    <dbReference type="NCBI Taxonomy" id="6293"/>
    <lineage>
        <taxon>Eukaryota</taxon>
        <taxon>Metazoa</taxon>
        <taxon>Ecdysozoa</taxon>
        <taxon>Nematoda</taxon>
        <taxon>Chromadorea</taxon>
        <taxon>Rhabditida</taxon>
        <taxon>Spirurina</taxon>
        <taxon>Spiruromorpha</taxon>
        <taxon>Filarioidea</taxon>
        <taxon>Onchocercidae</taxon>
        <taxon>Wuchereria</taxon>
    </lineage>
</organism>
<gene>
    <name evidence="11" type="ORF">WBA_LOCUS7978</name>
</gene>
<dbReference type="InterPro" id="IPR032974">
    <property type="entry name" value="Polypren_kinase"/>
</dbReference>
<keyword evidence="6" id="KW-0418">Kinase</keyword>
<dbReference type="PANTHER" id="PTHR13205:SF15">
    <property type="entry name" value="DOLICHOL KINASE"/>
    <property type="match status" value="1"/>
</dbReference>
<evidence type="ECO:0000313" key="11">
    <source>
        <dbReference type="EMBL" id="VDM14592.1"/>
    </source>
</evidence>
<evidence type="ECO:0000256" key="7">
    <source>
        <dbReference type="ARBA" id="ARBA00022824"/>
    </source>
</evidence>
<comment type="subcellular location">
    <subcellularLocation>
        <location evidence="1">Endoplasmic reticulum membrane</location>
        <topology evidence="1">Multi-pass membrane protein</topology>
    </subcellularLocation>
</comment>
<dbReference type="EC" id="2.7.1.108" evidence="3"/>
<dbReference type="GO" id="GO:0005789">
    <property type="term" value="C:endoplasmic reticulum membrane"/>
    <property type="evidence" value="ECO:0007669"/>
    <property type="project" value="UniProtKB-SubCell"/>
</dbReference>
<feature type="transmembrane region" description="Helical" evidence="10">
    <location>
        <begin position="123"/>
        <end position="143"/>
    </location>
</feature>
<sequence>MSVFRSKSVPPWSKYLNDWLLIFIDKQDSPKLILTPVYLMAGIFLPLFLSPIANNEYRHLYHFAGVATIGVGDSLAAIIGSQCGRLYWPKSQKTMEGSIAFAIGQFIFSILICLYYLKCDIDMYRLLWIMLSSFTCAFFEAILPAMDNIILPMIAYLILS</sequence>